<dbReference type="AlphaFoldDB" id="A0A937ERQ7"/>
<gene>
    <name evidence="1" type="ORF">JK359_33430</name>
</gene>
<evidence type="ECO:0000313" key="1">
    <source>
        <dbReference type="EMBL" id="MBL1086809.1"/>
    </source>
</evidence>
<dbReference type="EMBL" id="JAERRK010000025">
    <property type="protein sequence ID" value="MBL1086809.1"/>
    <property type="molecule type" value="Genomic_DNA"/>
</dbReference>
<dbReference type="RefSeq" id="WP_201843359.1">
    <property type="nucleotide sequence ID" value="NZ_JAERRK010000025.1"/>
</dbReference>
<accession>A0A937ERQ7</accession>
<dbReference type="Proteomes" id="UP000661858">
    <property type="component" value="Unassembled WGS sequence"/>
</dbReference>
<protein>
    <submittedName>
        <fullName evidence="1">Uncharacterized protein</fullName>
    </submittedName>
</protein>
<reference evidence="1" key="1">
    <citation type="submission" date="2021-01" db="EMBL/GenBank/DDBJ databases">
        <title>WGS of actinomycetes isolated from Thailand.</title>
        <authorList>
            <person name="Thawai C."/>
        </authorList>
    </citation>
    <scope>NUCLEOTIDE SEQUENCE</scope>
    <source>
        <strain evidence="1">RCU-197</strain>
    </source>
</reference>
<keyword evidence="2" id="KW-1185">Reference proteome</keyword>
<comment type="caution">
    <text evidence="1">The sequence shown here is derived from an EMBL/GenBank/DDBJ whole genome shotgun (WGS) entry which is preliminary data.</text>
</comment>
<name>A0A937ERQ7_9ACTN</name>
<evidence type="ECO:0000313" key="2">
    <source>
        <dbReference type="Proteomes" id="UP000661858"/>
    </source>
</evidence>
<proteinExistence type="predicted"/>
<organism evidence="1 2">
    <name type="scientific">Streptomyces actinomycinicus</name>
    <dbReference type="NCBI Taxonomy" id="1695166"/>
    <lineage>
        <taxon>Bacteria</taxon>
        <taxon>Bacillati</taxon>
        <taxon>Actinomycetota</taxon>
        <taxon>Actinomycetes</taxon>
        <taxon>Kitasatosporales</taxon>
        <taxon>Streptomycetaceae</taxon>
        <taxon>Streptomyces</taxon>
    </lineage>
</organism>
<sequence>MHARTSVTRTPARRTAAEIMRQIAARSPRLGRTPESVCTRQQCHVAWRGEENDCWHCGLPATATYRRRGSALQRLLAQVDAGTARKAVAA</sequence>